<evidence type="ECO:0000256" key="1">
    <source>
        <dbReference type="ARBA" id="ARBA00022679"/>
    </source>
</evidence>
<dbReference type="SMART" id="SM00563">
    <property type="entry name" value="PlsC"/>
    <property type="match status" value="1"/>
</dbReference>
<keyword evidence="6" id="KW-1185">Reference proteome</keyword>
<evidence type="ECO:0000259" key="4">
    <source>
        <dbReference type="SMART" id="SM00563"/>
    </source>
</evidence>
<organism evidence="5 6">
    <name type="scientific">Rugosimonospora acidiphila</name>
    <dbReference type="NCBI Taxonomy" id="556531"/>
    <lineage>
        <taxon>Bacteria</taxon>
        <taxon>Bacillati</taxon>
        <taxon>Actinomycetota</taxon>
        <taxon>Actinomycetes</taxon>
        <taxon>Micromonosporales</taxon>
        <taxon>Micromonosporaceae</taxon>
        <taxon>Rugosimonospora</taxon>
    </lineage>
</organism>
<dbReference type="PANTHER" id="PTHR10434">
    <property type="entry name" value="1-ACYL-SN-GLYCEROL-3-PHOSPHATE ACYLTRANSFERASE"/>
    <property type="match status" value="1"/>
</dbReference>
<keyword evidence="2 5" id="KW-0012">Acyltransferase</keyword>
<reference evidence="6" key="1">
    <citation type="journal article" date="2019" name="Int. J. Syst. Evol. Microbiol.">
        <title>The Global Catalogue of Microorganisms (GCM) 10K type strain sequencing project: providing services to taxonomists for standard genome sequencing and annotation.</title>
        <authorList>
            <consortium name="The Broad Institute Genomics Platform"/>
            <consortium name="The Broad Institute Genome Sequencing Center for Infectious Disease"/>
            <person name="Wu L."/>
            <person name="Ma J."/>
        </authorList>
    </citation>
    <scope>NUCLEOTIDE SEQUENCE [LARGE SCALE GENOMIC DNA]</scope>
    <source>
        <strain evidence="6">JCM 18304</strain>
    </source>
</reference>
<feature type="domain" description="Phospholipid/glycerol acyltransferase" evidence="4">
    <location>
        <begin position="40"/>
        <end position="158"/>
    </location>
</feature>
<protein>
    <submittedName>
        <fullName evidence="5">Lysophospholipid acyltransferase family protein</fullName>
    </submittedName>
</protein>
<dbReference type="InterPro" id="IPR002123">
    <property type="entry name" value="Plipid/glycerol_acylTrfase"/>
</dbReference>
<dbReference type="SUPFAM" id="SSF69593">
    <property type="entry name" value="Glycerol-3-phosphate (1)-acyltransferase"/>
    <property type="match status" value="1"/>
</dbReference>
<feature type="region of interest" description="Disordered" evidence="3">
    <location>
        <begin position="222"/>
        <end position="257"/>
    </location>
</feature>
<dbReference type="EMBL" id="BAABJQ010000004">
    <property type="protein sequence ID" value="GAA5182102.1"/>
    <property type="molecule type" value="Genomic_DNA"/>
</dbReference>
<dbReference type="CDD" id="cd07989">
    <property type="entry name" value="LPLAT_AGPAT-like"/>
    <property type="match status" value="1"/>
</dbReference>
<feature type="compositionally biased region" description="Gly residues" evidence="3">
    <location>
        <begin position="234"/>
        <end position="257"/>
    </location>
</feature>
<dbReference type="Pfam" id="PF01553">
    <property type="entry name" value="Acyltransferase"/>
    <property type="match status" value="1"/>
</dbReference>
<dbReference type="GO" id="GO:0016746">
    <property type="term" value="F:acyltransferase activity"/>
    <property type="evidence" value="ECO:0007669"/>
    <property type="project" value="UniProtKB-KW"/>
</dbReference>
<dbReference type="Proteomes" id="UP001501570">
    <property type="component" value="Unassembled WGS sequence"/>
</dbReference>
<evidence type="ECO:0000256" key="2">
    <source>
        <dbReference type="ARBA" id="ARBA00023315"/>
    </source>
</evidence>
<evidence type="ECO:0000313" key="6">
    <source>
        <dbReference type="Proteomes" id="UP001501570"/>
    </source>
</evidence>
<comment type="caution">
    <text evidence="5">The sequence shown here is derived from an EMBL/GenBank/DDBJ whole genome shotgun (WGS) entry which is preliminary data.</text>
</comment>
<sequence length="257" mass="27198">MGRRLGFWPRFAIAVVKPPLFLLTKRSWSGMEHIPAEGGLIIAANHLSEFDPLIISHFVNDAGRWPQFLAKSSLFSVPGLGSFLRWCKQIPVHRGTADAAKSLDAAAAAILAGEGVIIYPEGTTPKSGDLWPERGKTGVARLFLRTGAPVVPVVSWGPQRLLDPRTRKFTLRPRTPVTVIAGPPIDLSKWEGAEPTAANLYAITDEIMTVLRDMLSQIRGESVPVRPGNAPSGALGGGAGGDGRGGIDGGGEGGSRA</sequence>
<accession>A0ABP9RN79</accession>
<keyword evidence="1" id="KW-0808">Transferase</keyword>
<proteinExistence type="predicted"/>
<dbReference type="PANTHER" id="PTHR10434:SF55">
    <property type="entry name" value="POSSIBLE ACYLTRANSFERASE"/>
    <property type="match status" value="1"/>
</dbReference>
<gene>
    <name evidence="5" type="ORF">GCM10023322_18300</name>
</gene>
<evidence type="ECO:0000313" key="5">
    <source>
        <dbReference type="EMBL" id="GAA5182102.1"/>
    </source>
</evidence>
<evidence type="ECO:0000256" key="3">
    <source>
        <dbReference type="SAM" id="MobiDB-lite"/>
    </source>
</evidence>
<name>A0ABP9RN79_9ACTN</name>